<feature type="domain" description="HTH deoR-type" evidence="3">
    <location>
        <begin position="3"/>
        <end position="60"/>
    </location>
</feature>
<reference evidence="4" key="1">
    <citation type="submission" date="2020-10" db="EMBL/GenBank/DDBJ databases">
        <authorList>
            <person name="Gilroy R."/>
        </authorList>
    </citation>
    <scope>NUCLEOTIDE SEQUENCE</scope>
    <source>
        <strain evidence="4">ChiSxjej1B13-7958</strain>
    </source>
</reference>
<dbReference type="AlphaFoldDB" id="A0A9D1ALX0"/>
<dbReference type="Pfam" id="PF08279">
    <property type="entry name" value="HTH_11"/>
    <property type="match status" value="1"/>
</dbReference>
<reference evidence="4" key="2">
    <citation type="journal article" date="2021" name="PeerJ">
        <title>Extensive microbial diversity within the chicken gut microbiome revealed by metagenomics and culture.</title>
        <authorList>
            <person name="Gilroy R."/>
            <person name="Ravi A."/>
            <person name="Getino M."/>
            <person name="Pursley I."/>
            <person name="Horton D.L."/>
            <person name="Alikhan N.F."/>
            <person name="Baker D."/>
            <person name="Gharbi K."/>
            <person name="Hall N."/>
            <person name="Watson M."/>
            <person name="Adriaenssens E.M."/>
            <person name="Foster-Nyarko E."/>
            <person name="Jarju S."/>
            <person name="Secka A."/>
            <person name="Antonio M."/>
            <person name="Oren A."/>
            <person name="Chaudhuri R.R."/>
            <person name="La Ragione R."/>
            <person name="Hildebrand F."/>
            <person name="Pallen M.J."/>
        </authorList>
    </citation>
    <scope>NUCLEOTIDE SEQUENCE</scope>
    <source>
        <strain evidence="4">ChiSxjej1B13-7958</strain>
    </source>
</reference>
<keyword evidence="2" id="KW-0804">Transcription</keyword>
<dbReference type="Gene3D" id="1.10.10.10">
    <property type="entry name" value="Winged helix-like DNA-binding domain superfamily/Winged helix DNA-binding domain"/>
    <property type="match status" value="1"/>
</dbReference>
<proteinExistence type="predicted"/>
<dbReference type="InterPro" id="IPR036388">
    <property type="entry name" value="WH-like_DNA-bd_sf"/>
</dbReference>
<dbReference type="InterPro" id="IPR013196">
    <property type="entry name" value="HTH_11"/>
</dbReference>
<dbReference type="InterPro" id="IPR036390">
    <property type="entry name" value="WH_DNA-bd_sf"/>
</dbReference>
<dbReference type="SUPFAM" id="SSF46785">
    <property type="entry name" value="Winged helix' DNA-binding domain"/>
    <property type="match status" value="1"/>
</dbReference>
<evidence type="ECO:0000313" key="4">
    <source>
        <dbReference type="EMBL" id="HIR46430.1"/>
    </source>
</evidence>
<dbReference type="InterPro" id="IPR001034">
    <property type="entry name" value="DeoR_HTH"/>
</dbReference>
<dbReference type="GO" id="GO:0003700">
    <property type="term" value="F:DNA-binding transcription factor activity"/>
    <property type="evidence" value="ECO:0007669"/>
    <property type="project" value="InterPro"/>
</dbReference>
<dbReference type="EMBL" id="DVGZ01000022">
    <property type="protein sequence ID" value="HIR46430.1"/>
    <property type="molecule type" value="Genomic_DNA"/>
</dbReference>
<protein>
    <submittedName>
        <fullName evidence="4">HTH domain-containing protein</fullName>
    </submittedName>
</protein>
<evidence type="ECO:0000256" key="2">
    <source>
        <dbReference type="ARBA" id="ARBA00023163"/>
    </source>
</evidence>
<evidence type="ECO:0000256" key="1">
    <source>
        <dbReference type="ARBA" id="ARBA00023015"/>
    </source>
</evidence>
<comment type="caution">
    <text evidence="4">The sequence shown here is derived from an EMBL/GenBank/DDBJ whole genome shotgun (WGS) entry which is preliminary data.</text>
</comment>
<gene>
    <name evidence="4" type="ORF">IAB89_02045</name>
</gene>
<sequence>MTMNERRAEIMRILTARRSITMPELARTFQVTTRTIQNDVVALTVDYPLETQQGKGGCVRVAQWYHPHRNILSGEQQRVLAEIIQTASEQQAKVLREMLLEYGSPKTRQTLQEGFNVQ</sequence>
<evidence type="ECO:0000259" key="3">
    <source>
        <dbReference type="PROSITE" id="PS51000"/>
    </source>
</evidence>
<dbReference type="PROSITE" id="PS51000">
    <property type="entry name" value="HTH_DEOR_2"/>
    <property type="match status" value="1"/>
</dbReference>
<keyword evidence="1" id="KW-0805">Transcription regulation</keyword>
<organism evidence="4 5">
    <name type="scientific">Candidatus Caccousia avicola</name>
    <dbReference type="NCBI Taxonomy" id="2840721"/>
    <lineage>
        <taxon>Bacteria</taxon>
        <taxon>Bacillati</taxon>
        <taxon>Bacillota</taxon>
        <taxon>Clostridia</taxon>
        <taxon>Eubacteriales</taxon>
        <taxon>Oscillospiraceae</taxon>
        <taxon>Oscillospiraceae incertae sedis</taxon>
        <taxon>Candidatus Caccousia</taxon>
    </lineage>
</organism>
<name>A0A9D1ALX0_9FIRM</name>
<dbReference type="Proteomes" id="UP000824242">
    <property type="component" value="Unassembled WGS sequence"/>
</dbReference>
<evidence type="ECO:0000313" key="5">
    <source>
        <dbReference type="Proteomes" id="UP000824242"/>
    </source>
</evidence>
<accession>A0A9D1ALX0</accession>